<reference evidence="2 3" key="1">
    <citation type="submission" date="2019-05" db="EMBL/GenBank/DDBJ databases">
        <title>Another draft genome of Portunus trituberculatus and its Hox gene families provides insights of decapod evolution.</title>
        <authorList>
            <person name="Jeong J.-H."/>
            <person name="Song I."/>
            <person name="Kim S."/>
            <person name="Choi T."/>
            <person name="Kim D."/>
            <person name="Ryu S."/>
            <person name="Kim W."/>
        </authorList>
    </citation>
    <scope>NUCLEOTIDE SEQUENCE [LARGE SCALE GENOMIC DNA]</scope>
    <source>
        <tissue evidence="2">Muscle</tissue>
    </source>
</reference>
<comment type="caution">
    <text evidence="2">The sequence shown here is derived from an EMBL/GenBank/DDBJ whole genome shotgun (WGS) entry which is preliminary data.</text>
</comment>
<keyword evidence="1" id="KW-0812">Transmembrane</keyword>
<organism evidence="2 3">
    <name type="scientific">Portunus trituberculatus</name>
    <name type="common">Swimming crab</name>
    <name type="synonym">Neptunus trituberculatus</name>
    <dbReference type="NCBI Taxonomy" id="210409"/>
    <lineage>
        <taxon>Eukaryota</taxon>
        <taxon>Metazoa</taxon>
        <taxon>Ecdysozoa</taxon>
        <taxon>Arthropoda</taxon>
        <taxon>Crustacea</taxon>
        <taxon>Multicrustacea</taxon>
        <taxon>Malacostraca</taxon>
        <taxon>Eumalacostraca</taxon>
        <taxon>Eucarida</taxon>
        <taxon>Decapoda</taxon>
        <taxon>Pleocyemata</taxon>
        <taxon>Brachyura</taxon>
        <taxon>Eubrachyura</taxon>
        <taxon>Portunoidea</taxon>
        <taxon>Portunidae</taxon>
        <taxon>Portuninae</taxon>
        <taxon>Portunus</taxon>
    </lineage>
</organism>
<keyword evidence="3" id="KW-1185">Reference proteome</keyword>
<dbReference type="EMBL" id="VSRR010015928">
    <property type="protein sequence ID" value="MPC58712.1"/>
    <property type="molecule type" value="Genomic_DNA"/>
</dbReference>
<proteinExistence type="predicted"/>
<keyword evidence="1" id="KW-1133">Transmembrane helix</keyword>
<feature type="transmembrane region" description="Helical" evidence="1">
    <location>
        <begin position="38"/>
        <end position="58"/>
    </location>
</feature>
<evidence type="ECO:0000256" key="1">
    <source>
        <dbReference type="SAM" id="Phobius"/>
    </source>
</evidence>
<sequence length="96" mass="11188">MDERGAPQAGVCRGPPRICFQLYYFFVPQPLRSSASIVFRDLFFISITLLLFSLHQFVDYDMTTLDNLHVMSMIRLLKRFDSLPRILQLVISILFS</sequence>
<gene>
    <name evidence="2" type="ORF">E2C01_052720</name>
</gene>
<keyword evidence="1" id="KW-0472">Membrane</keyword>
<evidence type="ECO:0000313" key="3">
    <source>
        <dbReference type="Proteomes" id="UP000324222"/>
    </source>
</evidence>
<name>A0A5B7GIF0_PORTR</name>
<accession>A0A5B7GIF0</accession>
<dbReference type="Proteomes" id="UP000324222">
    <property type="component" value="Unassembled WGS sequence"/>
</dbReference>
<evidence type="ECO:0000313" key="2">
    <source>
        <dbReference type="EMBL" id="MPC58712.1"/>
    </source>
</evidence>
<protein>
    <submittedName>
        <fullName evidence="2">Uncharacterized protein</fullName>
    </submittedName>
</protein>
<dbReference type="AlphaFoldDB" id="A0A5B7GIF0"/>